<dbReference type="EMBL" id="KZ613513">
    <property type="protein sequence ID" value="PMD15400.1"/>
    <property type="molecule type" value="Genomic_DNA"/>
</dbReference>
<sequence length="227" mass="24979">MSLKHFTITLLAILVAPHLKLGLTTNVLTTSPPNDFATSNVPDSPSSVNSLGNAMHTAITTSKKLQSEMTSTTTISATIMLSMPSLSTLKQAACFPKTNFPTALTPNAPKSSYIPFPIHARIADYRCRPTKDIIITVMRNDSLIKGTLRDDNKYESVLLKLPKKEAHGVLTFILTAHNKLLVDAKFLLDFSNSFNPVKDHKENEQVTFESVPVPPLKHNPKARIAFK</sequence>
<keyword evidence="3" id="KW-1185">Reference proteome</keyword>
<protein>
    <submittedName>
        <fullName evidence="2">Uncharacterized protein</fullName>
    </submittedName>
</protein>
<dbReference type="AlphaFoldDB" id="A0A2J6PMZ5"/>
<name>A0A2J6PMZ5_9HELO</name>
<dbReference type="Proteomes" id="UP000235672">
    <property type="component" value="Unassembled WGS sequence"/>
</dbReference>
<proteinExistence type="predicted"/>
<gene>
    <name evidence="2" type="ORF">NA56DRAFT_709821</name>
</gene>
<accession>A0A2J6PMZ5</accession>
<evidence type="ECO:0000313" key="2">
    <source>
        <dbReference type="EMBL" id="PMD15400.1"/>
    </source>
</evidence>
<evidence type="ECO:0000313" key="3">
    <source>
        <dbReference type="Proteomes" id="UP000235672"/>
    </source>
</evidence>
<keyword evidence="1" id="KW-0732">Signal</keyword>
<organism evidence="2 3">
    <name type="scientific">Hyaloscypha hepaticicola</name>
    <dbReference type="NCBI Taxonomy" id="2082293"/>
    <lineage>
        <taxon>Eukaryota</taxon>
        <taxon>Fungi</taxon>
        <taxon>Dikarya</taxon>
        <taxon>Ascomycota</taxon>
        <taxon>Pezizomycotina</taxon>
        <taxon>Leotiomycetes</taxon>
        <taxon>Helotiales</taxon>
        <taxon>Hyaloscyphaceae</taxon>
        <taxon>Hyaloscypha</taxon>
    </lineage>
</organism>
<reference evidence="2 3" key="1">
    <citation type="submission" date="2016-05" db="EMBL/GenBank/DDBJ databases">
        <title>A degradative enzymes factory behind the ericoid mycorrhizal symbiosis.</title>
        <authorList>
            <consortium name="DOE Joint Genome Institute"/>
            <person name="Martino E."/>
            <person name="Morin E."/>
            <person name="Grelet G."/>
            <person name="Kuo A."/>
            <person name="Kohler A."/>
            <person name="Daghino S."/>
            <person name="Barry K."/>
            <person name="Choi C."/>
            <person name="Cichocki N."/>
            <person name="Clum A."/>
            <person name="Copeland A."/>
            <person name="Hainaut M."/>
            <person name="Haridas S."/>
            <person name="Labutti K."/>
            <person name="Lindquist E."/>
            <person name="Lipzen A."/>
            <person name="Khouja H.-R."/>
            <person name="Murat C."/>
            <person name="Ohm R."/>
            <person name="Olson A."/>
            <person name="Spatafora J."/>
            <person name="Veneault-Fourrey C."/>
            <person name="Henrissat B."/>
            <person name="Grigoriev I."/>
            <person name="Martin F."/>
            <person name="Perotto S."/>
        </authorList>
    </citation>
    <scope>NUCLEOTIDE SEQUENCE [LARGE SCALE GENOMIC DNA]</scope>
    <source>
        <strain evidence="2 3">UAMH 7357</strain>
    </source>
</reference>
<evidence type="ECO:0000256" key="1">
    <source>
        <dbReference type="SAM" id="SignalP"/>
    </source>
</evidence>
<feature type="signal peptide" evidence="1">
    <location>
        <begin position="1"/>
        <end position="22"/>
    </location>
</feature>
<feature type="chain" id="PRO_5014415399" evidence="1">
    <location>
        <begin position="23"/>
        <end position="227"/>
    </location>
</feature>